<keyword evidence="9" id="KW-1185">Reference proteome</keyword>
<feature type="region of interest" description="Disordered" evidence="5">
    <location>
        <begin position="86"/>
        <end position="122"/>
    </location>
</feature>
<dbReference type="InterPro" id="IPR010233">
    <property type="entry name" value="UbiG_MeTrfase"/>
</dbReference>
<dbReference type="OrthoDB" id="3265906at2759"/>
<feature type="compositionally biased region" description="Low complexity" evidence="5">
    <location>
        <begin position="106"/>
        <end position="118"/>
    </location>
</feature>
<dbReference type="VEuPathDB" id="ToxoDB:ETH_00031320"/>
<dbReference type="RefSeq" id="XP_013233717.1">
    <property type="nucleotide sequence ID" value="XM_013378263.1"/>
</dbReference>
<dbReference type="GO" id="GO:0010420">
    <property type="term" value="F:polyprenyldihydroxybenzoate methyltransferase activity"/>
    <property type="evidence" value="ECO:0007669"/>
    <property type="project" value="InterPro"/>
</dbReference>
<name>U6KXV7_EIMTE</name>
<dbReference type="InterPro" id="IPR029063">
    <property type="entry name" value="SAM-dependent_MTases_sf"/>
</dbReference>
<evidence type="ECO:0000256" key="1">
    <source>
        <dbReference type="ARBA" id="ARBA00022603"/>
    </source>
</evidence>
<dbReference type="PANTHER" id="PTHR43464">
    <property type="entry name" value="METHYLTRANSFERASE"/>
    <property type="match status" value="1"/>
</dbReference>
<dbReference type="GO" id="GO:0032259">
    <property type="term" value="P:methylation"/>
    <property type="evidence" value="ECO:0007669"/>
    <property type="project" value="UniProtKB-KW"/>
</dbReference>
<evidence type="ECO:0000256" key="3">
    <source>
        <dbReference type="ARBA" id="ARBA00022688"/>
    </source>
</evidence>
<keyword evidence="6" id="KW-0732">Signal</keyword>
<keyword evidence="4" id="KW-0949">S-adenosyl-L-methionine</keyword>
<dbReference type="GeneID" id="25255335"/>
<dbReference type="NCBIfam" id="TIGR01983">
    <property type="entry name" value="UbiG"/>
    <property type="match status" value="1"/>
</dbReference>
<dbReference type="Pfam" id="PF13649">
    <property type="entry name" value="Methyltransf_25"/>
    <property type="match status" value="1"/>
</dbReference>
<dbReference type="PANTHER" id="PTHR43464:SF19">
    <property type="entry name" value="UBIQUINONE BIOSYNTHESIS O-METHYLTRANSFERASE, MITOCHONDRIAL"/>
    <property type="match status" value="1"/>
</dbReference>
<dbReference type="Gene3D" id="3.40.50.150">
    <property type="entry name" value="Vaccinia Virus protein VP39"/>
    <property type="match status" value="1"/>
</dbReference>
<dbReference type="SUPFAM" id="SSF53335">
    <property type="entry name" value="S-adenosyl-L-methionine-dependent methyltransferases"/>
    <property type="match status" value="1"/>
</dbReference>
<gene>
    <name evidence="8" type="ORF">ETH_00031320</name>
</gene>
<reference evidence="8" key="2">
    <citation type="submission" date="2013-10" db="EMBL/GenBank/DDBJ databases">
        <authorList>
            <person name="Aslett M."/>
        </authorList>
    </citation>
    <scope>NUCLEOTIDE SEQUENCE [LARGE SCALE GENOMIC DNA]</scope>
    <source>
        <strain evidence="8">Houghton</strain>
    </source>
</reference>
<reference evidence="8" key="1">
    <citation type="submission" date="2013-10" db="EMBL/GenBank/DDBJ databases">
        <title>Genomic analysis of the causative agents of coccidiosis in chickens.</title>
        <authorList>
            <person name="Reid A.J."/>
            <person name="Blake D."/>
            <person name="Billington K."/>
            <person name="Browne H."/>
            <person name="Dunn M."/>
            <person name="Hung S."/>
            <person name="Kawahara F."/>
            <person name="Miranda-Saavedra D."/>
            <person name="Mourier T."/>
            <person name="Nagra H."/>
            <person name="Otto T.D."/>
            <person name="Rawlings N."/>
            <person name="Sanchez A."/>
            <person name="Sanders M."/>
            <person name="Subramaniam C."/>
            <person name="Tay Y."/>
            <person name="Dear P."/>
            <person name="Doerig C."/>
            <person name="Gruber A."/>
            <person name="Parkinson J."/>
            <person name="Shirley M."/>
            <person name="Wan K.L."/>
            <person name="Berriman M."/>
            <person name="Tomley F."/>
            <person name="Pain A."/>
        </authorList>
    </citation>
    <scope>NUCLEOTIDE SEQUENCE [LARGE SCALE GENOMIC DNA]</scope>
    <source>
        <strain evidence="8">Houghton</strain>
    </source>
</reference>
<sequence length="389" mass="41978">MLSLALLLRSSVGSGVAASKAARNAAPAIPACATSSSPHSYSCTRSFNSAKKHSRNLWSNGSSNSKSSKLPSFPGTSNCVLVRRRHSNDDRQCRSSPCDKNFSRHTSSTAGSGSPSSGQYRQQLHNEEKLFSAQADDWWDPDGPAGALHAYTPVRVSLLVQQLQTLPIYQQILRSLPQLQQQQQAQAAELPLCGVRIADIGCGGGLLSEGLAAAGASVTGFDSNEQLLAAAGRRQKQRASQGLPDLGSRLSYVVADACTLPKRPECGHFHAAVMSEVIEHIWGKEGKAAAIAAAAARLQQGGLFMLTSLNRTPENYVASILVAEHLLGIIPKGTHDWKNFSTPEEIRCLCRAAGLRPLHEVGFIYNPFNRRFIQEPTMRLLYAMTFVKS</sequence>
<evidence type="ECO:0000256" key="2">
    <source>
        <dbReference type="ARBA" id="ARBA00022679"/>
    </source>
</evidence>
<dbReference type="GO" id="GO:0061542">
    <property type="term" value="F:3-demethylubiquinol 3-O-methyltransferase activity"/>
    <property type="evidence" value="ECO:0007669"/>
    <property type="project" value="InterPro"/>
</dbReference>
<evidence type="ECO:0000256" key="6">
    <source>
        <dbReference type="SAM" id="SignalP"/>
    </source>
</evidence>
<evidence type="ECO:0000256" key="5">
    <source>
        <dbReference type="SAM" id="MobiDB-lite"/>
    </source>
</evidence>
<organism evidence="8 9">
    <name type="scientific">Eimeria tenella</name>
    <name type="common">Coccidian parasite</name>
    <dbReference type="NCBI Taxonomy" id="5802"/>
    <lineage>
        <taxon>Eukaryota</taxon>
        <taxon>Sar</taxon>
        <taxon>Alveolata</taxon>
        <taxon>Apicomplexa</taxon>
        <taxon>Conoidasida</taxon>
        <taxon>Coccidia</taxon>
        <taxon>Eucoccidiorida</taxon>
        <taxon>Eimeriorina</taxon>
        <taxon>Eimeriidae</taxon>
        <taxon>Eimeria</taxon>
    </lineage>
</organism>
<dbReference type="SMR" id="U6KXV7"/>
<evidence type="ECO:0000313" key="9">
    <source>
        <dbReference type="Proteomes" id="UP000030747"/>
    </source>
</evidence>
<dbReference type="AlphaFoldDB" id="U6KXV7"/>
<evidence type="ECO:0000313" key="8">
    <source>
        <dbReference type="EMBL" id="CDJ42967.1"/>
    </source>
</evidence>
<keyword evidence="1 8" id="KW-0489">Methyltransferase</keyword>
<proteinExistence type="predicted"/>
<feature type="domain" description="Methyltransferase" evidence="7">
    <location>
        <begin position="197"/>
        <end position="302"/>
    </location>
</feature>
<evidence type="ECO:0000256" key="4">
    <source>
        <dbReference type="ARBA" id="ARBA00022691"/>
    </source>
</evidence>
<evidence type="ECO:0000259" key="7">
    <source>
        <dbReference type="Pfam" id="PF13649"/>
    </source>
</evidence>
<feature type="chain" id="PRO_5004673133" evidence="6">
    <location>
        <begin position="18"/>
        <end position="389"/>
    </location>
</feature>
<dbReference type="Proteomes" id="UP000030747">
    <property type="component" value="Unassembled WGS sequence"/>
</dbReference>
<dbReference type="EMBL" id="HG675748">
    <property type="protein sequence ID" value="CDJ42967.1"/>
    <property type="molecule type" value="Genomic_DNA"/>
</dbReference>
<keyword evidence="2 8" id="KW-0808">Transferase</keyword>
<dbReference type="InterPro" id="IPR041698">
    <property type="entry name" value="Methyltransf_25"/>
</dbReference>
<feature type="signal peptide" evidence="6">
    <location>
        <begin position="1"/>
        <end position="17"/>
    </location>
</feature>
<dbReference type="VEuPathDB" id="ToxoDB:ETH2_1576500"/>
<protein>
    <submittedName>
        <fullName evidence="8">3-demethylubiquinone-9 3-methyltransferase, putative</fullName>
    </submittedName>
</protein>
<keyword evidence="8" id="KW-0830">Ubiquinone</keyword>
<keyword evidence="3" id="KW-0831">Ubiquinone biosynthesis</keyword>
<accession>U6KXV7</accession>
<dbReference type="CDD" id="cd02440">
    <property type="entry name" value="AdoMet_MTases"/>
    <property type="match status" value="1"/>
</dbReference>